<dbReference type="Proteomes" id="UP000886501">
    <property type="component" value="Unassembled WGS sequence"/>
</dbReference>
<evidence type="ECO:0000313" key="2">
    <source>
        <dbReference type="Proteomes" id="UP000886501"/>
    </source>
</evidence>
<sequence>MSRSRRSPPPQPFIDPLSTEEALQANRKQNECRPLDNRLGCMVRMGDLPVSMFDRLVEVEMSPKINVPTFNLTGSRALSLRRCARIRPPDFAFDRVTSGHCRTLTTMSEDYTRYRSKLHFCRIIRVYLNDNDTTERRRSLSSTLECRKKK</sequence>
<name>A0ACB6ZBH7_THEGA</name>
<organism evidence="1 2">
    <name type="scientific">Thelephora ganbajun</name>
    <name type="common">Ganba fungus</name>
    <dbReference type="NCBI Taxonomy" id="370292"/>
    <lineage>
        <taxon>Eukaryota</taxon>
        <taxon>Fungi</taxon>
        <taxon>Dikarya</taxon>
        <taxon>Basidiomycota</taxon>
        <taxon>Agaricomycotina</taxon>
        <taxon>Agaricomycetes</taxon>
        <taxon>Thelephorales</taxon>
        <taxon>Thelephoraceae</taxon>
        <taxon>Thelephora</taxon>
    </lineage>
</organism>
<gene>
    <name evidence="1" type="ORF">BDM02DRAFT_2817387</name>
</gene>
<keyword evidence="2" id="KW-1185">Reference proteome</keyword>
<dbReference type="EMBL" id="MU118041">
    <property type="protein sequence ID" value="KAF9647105.1"/>
    <property type="molecule type" value="Genomic_DNA"/>
</dbReference>
<accession>A0ACB6ZBH7</accession>
<reference evidence="1" key="1">
    <citation type="submission" date="2019-10" db="EMBL/GenBank/DDBJ databases">
        <authorList>
            <consortium name="DOE Joint Genome Institute"/>
            <person name="Kuo A."/>
            <person name="Miyauchi S."/>
            <person name="Kiss E."/>
            <person name="Drula E."/>
            <person name="Kohler A."/>
            <person name="Sanchez-Garcia M."/>
            <person name="Andreopoulos B."/>
            <person name="Barry K.W."/>
            <person name="Bonito G."/>
            <person name="Buee M."/>
            <person name="Carver A."/>
            <person name="Chen C."/>
            <person name="Cichocki N."/>
            <person name="Clum A."/>
            <person name="Culley D."/>
            <person name="Crous P.W."/>
            <person name="Fauchery L."/>
            <person name="Girlanda M."/>
            <person name="Hayes R."/>
            <person name="Keri Z."/>
            <person name="Labutti K."/>
            <person name="Lipzen A."/>
            <person name="Lombard V."/>
            <person name="Magnuson J."/>
            <person name="Maillard F."/>
            <person name="Morin E."/>
            <person name="Murat C."/>
            <person name="Nolan M."/>
            <person name="Ohm R."/>
            <person name="Pangilinan J."/>
            <person name="Pereira M."/>
            <person name="Perotto S."/>
            <person name="Peter M."/>
            <person name="Riley R."/>
            <person name="Sitrit Y."/>
            <person name="Stielow B."/>
            <person name="Szollosi G."/>
            <person name="Zifcakova L."/>
            <person name="Stursova M."/>
            <person name="Spatafora J.W."/>
            <person name="Tedersoo L."/>
            <person name="Vaario L.-M."/>
            <person name="Yamada A."/>
            <person name="Yan M."/>
            <person name="Wang P."/>
            <person name="Xu J."/>
            <person name="Bruns T."/>
            <person name="Baldrian P."/>
            <person name="Vilgalys R."/>
            <person name="Henrissat B."/>
            <person name="Grigoriev I.V."/>
            <person name="Hibbett D."/>
            <person name="Nagy L.G."/>
            <person name="Martin F.M."/>
        </authorList>
    </citation>
    <scope>NUCLEOTIDE SEQUENCE</scope>
    <source>
        <strain evidence="1">P2</strain>
    </source>
</reference>
<comment type="caution">
    <text evidence="1">The sequence shown here is derived from an EMBL/GenBank/DDBJ whole genome shotgun (WGS) entry which is preliminary data.</text>
</comment>
<proteinExistence type="predicted"/>
<reference evidence="1" key="2">
    <citation type="journal article" date="2020" name="Nat. Commun.">
        <title>Large-scale genome sequencing of mycorrhizal fungi provides insights into the early evolution of symbiotic traits.</title>
        <authorList>
            <person name="Miyauchi S."/>
            <person name="Kiss E."/>
            <person name="Kuo A."/>
            <person name="Drula E."/>
            <person name="Kohler A."/>
            <person name="Sanchez-Garcia M."/>
            <person name="Morin E."/>
            <person name="Andreopoulos B."/>
            <person name="Barry K.W."/>
            <person name="Bonito G."/>
            <person name="Buee M."/>
            <person name="Carver A."/>
            <person name="Chen C."/>
            <person name="Cichocki N."/>
            <person name="Clum A."/>
            <person name="Culley D."/>
            <person name="Crous P.W."/>
            <person name="Fauchery L."/>
            <person name="Girlanda M."/>
            <person name="Hayes R.D."/>
            <person name="Keri Z."/>
            <person name="LaButti K."/>
            <person name="Lipzen A."/>
            <person name="Lombard V."/>
            <person name="Magnuson J."/>
            <person name="Maillard F."/>
            <person name="Murat C."/>
            <person name="Nolan M."/>
            <person name="Ohm R.A."/>
            <person name="Pangilinan J."/>
            <person name="Pereira M.F."/>
            <person name="Perotto S."/>
            <person name="Peter M."/>
            <person name="Pfister S."/>
            <person name="Riley R."/>
            <person name="Sitrit Y."/>
            <person name="Stielow J.B."/>
            <person name="Szollosi G."/>
            <person name="Zifcakova L."/>
            <person name="Stursova M."/>
            <person name="Spatafora J.W."/>
            <person name="Tedersoo L."/>
            <person name="Vaario L.M."/>
            <person name="Yamada A."/>
            <person name="Yan M."/>
            <person name="Wang P."/>
            <person name="Xu J."/>
            <person name="Bruns T."/>
            <person name="Baldrian P."/>
            <person name="Vilgalys R."/>
            <person name="Dunand C."/>
            <person name="Henrissat B."/>
            <person name="Grigoriev I.V."/>
            <person name="Hibbett D."/>
            <person name="Nagy L.G."/>
            <person name="Martin F.M."/>
        </authorList>
    </citation>
    <scope>NUCLEOTIDE SEQUENCE</scope>
    <source>
        <strain evidence="1">P2</strain>
    </source>
</reference>
<evidence type="ECO:0000313" key="1">
    <source>
        <dbReference type="EMBL" id="KAF9647105.1"/>
    </source>
</evidence>
<protein>
    <submittedName>
        <fullName evidence="1">Uncharacterized protein</fullName>
    </submittedName>
</protein>